<dbReference type="AlphaFoldDB" id="A0A1B6LBB6"/>
<evidence type="ECO:0000256" key="1">
    <source>
        <dbReference type="SAM" id="MobiDB-lite"/>
    </source>
</evidence>
<feature type="compositionally biased region" description="Basic and acidic residues" evidence="1">
    <location>
        <begin position="161"/>
        <end position="172"/>
    </location>
</feature>
<feature type="region of interest" description="Disordered" evidence="1">
    <location>
        <begin position="79"/>
        <end position="212"/>
    </location>
</feature>
<dbReference type="EMBL" id="GEBQ01019153">
    <property type="protein sequence ID" value="JAT20824.1"/>
    <property type="molecule type" value="Transcribed_RNA"/>
</dbReference>
<accession>A0A1B6LBB6</accession>
<feature type="compositionally biased region" description="Basic and acidic residues" evidence="1">
    <location>
        <begin position="39"/>
        <end position="66"/>
    </location>
</feature>
<name>A0A1B6LBB6_9HEMI</name>
<protein>
    <submittedName>
        <fullName evidence="2">Uncharacterized protein</fullName>
    </submittedName>
</protein>
<feature type="non-terminal residue" evidence="2">
    <location>
        <position position="212"/>
    </location>
</feature>
<evidence type="ECO:0000313" key="2">
    <source>
        <dbReference type="EMBL" id="JAT20824.1"/>
    </source>
</evidence>
<proteinExistence type="predicted"/>
<feature type="non-terminal residue" evidence="2">
    <location>
        <position position="1"/>
    </location>
</feature>
<feature type="compositionally biased region" description="Basic and acidic residues" evidence="1">
    <location>
        <begin position="99"/>
        <end position="117"/>
    </location>
</feature>
<feature type="compositionally biased region" description="Polar residues" evidence="1">
    <location>
        <begin position="188"/>
        <end position="212"/>
    </location>
</feature>
<organism evidence="2">
    <name type="scientific">Graphocephala atropunctata</name>
    <dbReference type="NCBI Taxonomy" id="36148"/>
    <lineage>
        <taxon>Eukaryota</taxon>
        <taxon>Metazoa</taxon>
        <taxon>Ecdysozoa</taxon>
        <taxon>Arthropoda</taxon>
        <taxon>Hexapoda</taxon>
        <taxon>Insecta</taxon>
        <taxon>Pterygota</taxon>
        <taxon>Neoptera</taxon>
        <taxon>Paraneoptera</taxon>
        <taxon>Hemiptera</taxon>
        <taxon>Auchenorrhyncha</taxon>
        <taxon>Membracoidea</taxon>
        <taxon>Cicadellidae</taxon>
        <taxon>Cicadellinae</taxon>
        <taxon>Cicadellini</taxon>
        <taxon>Graphocephala</taxon>
    </lineage>
</organism>
<gene>
    <name evidence="2" type="ORF">g.3754</name>
</gene>
<sequence length="212" mass="24144">LLGPYSPNYDVTQSTKTKHYKNQTNNKKDYFPGPFSIQHLEEEARKGQNKQKPEAPHKTKPHKENPLLDILAPFHLPASEIPDIHSGNNSSRNSSMEVEMEHPVPDSKFEDDIHDTNEGLFPHFPFLSPPLSKPSKYDKDKSKPRFPNLPSLDVPKQHVPFHHDFNEDHENEFSGLFKPNKSPENHHLNGNKSLYTDNSISKPVQSESGKVG</sequence>
<feature type="compositionally biased region" description="Polar residues" evidence="1">
    <location>
        <begin position="86"/>
        <end position="96"/>
    </location>
</feature>
<feature type="region of interest" description="Disordered" evidence="1">
    <location>
        <begin position="1"/>
        <end position="66"/>
    </location>
</feature>
<reference evidence="2" key="1">
    <citation type="submission" date="2015-11" db="EMBL/GenBank/DDBJ databases">
        <title>De novo transcriptome assembly of four potential Pierce s Disease insect vectors from Arizona vineyards.</title>
        <authorList>
            <person name="Tassone E.E."/>
        </authorList>
    </citation>
    <scope>NUCLEOTIDE SEQUENCE</scope>
</reference>